<keyword evidence="1" id="KW-0175">Coiled coil</keyword>
<proteinExistence type="evidence at transcript level"/>
<dbReference type="GO" id="GO:0035148">
    <property type="term" value="P:tube formation"/>
    <property type="evidence" value="ECO:0007669"/>
    <property type="project" value="TreeGrafter"/>
</dbReference>
<organism evidence="2">
    <name type="scientific">Phallusia mammillata</name>
    <dbReference type="NCBI Taxonomy" id="59560"/>
    <lineage>
        <taxon>Eukaryota</taxon>
        <taxon>Metazoa</taxon>
        <taxon>Chordata</taxon>
        <taxon>Tunicata</taxon>
        <taxon>Ascidiacea</taxon>
        <taxon>Phlebobranchia</taxon>
        <taxon>Ascidiidae</taxon>
        <taxon>Phallusia</taxon>
    </lineage>
</organism>
<dbReference type="InterPro" id="IPR031887">
    <property type="entry name" value="SDCCAG8"/>
</dbReference>
<dbReference type="Pfam" id="PF15964">
    <property type="entry name" value="CCCAP"/>
    <property type="match status" value="1"/>
</dbReference>
<feature type="coiled-coil region" evidence="1">
    <location>
        <begin position="133"/>
        <end position="160"/>
    </location>
</feature>
<feature type="coiled-coil region" evidence="1">
    <location>
        <begin position="303"/>
        <end position="387"/>
    </location>
</feature>
<dbReference type="GO" id="GO:0005814">
    <property type="term" value="C:centriole"/>
    <property type="evidence" value="ECO:0007669"/>
    <property type="project" value="TreeGrafter"/>
</dbReference>
<dbReference type="AlphaFoldDB" id="A0A6F9DR46"/>
<protein>
    <submittedName>
        <fullName evidence="2">Serologically defined colon cancer antigen 8 homolog</fullName>
    </submittedName>
</protein>
<dbReference type="PANTHER" id="PTHR34343:SF1">
    <property type="entry name" value="SEROLOGICALLY DEFINED COLON CANCER ANTIGEN 8"/>
    <property type="match status" value="1"/>
</dbReference>
<gene>
    <name evidence="2" type="primary">Sdccag8</name>
</gene>
<dbReference type="PANTHER" id="PTHR34343">
    <property type="entry name" value="SEROLOGICALLY DEFINED COLON CANCER ANTIGEN 8"/>
    <property type="match status" value="1"/>
</dbReference>
<dbReference type="EMBL" id="LR790050">
    <property type="protein sequence ID" value="CAB3265912.1"/>
    <property type="molecule type" value="mRNA"/>
</dbReference>
<feature type="coiled-coil region" evidence="1">
    <location>
        <begin position="420"/>
        <end position="529"/>
    </location>
</feature>
<feature type="coiled-coil region" evidence="1">
    <location>
        <begin position="228"/>
        <end position="262"/>
    </location>
</feature>
<dbReference type="GO" id="GO:0030010">
    <property type="term" value="P:establishment of cell polarity"/>
    <property type="evidence" value="ECO:0007669"/>
    <property type="project" value="TreeGrafter"/>
</dbReference>
<evidence type="ECO:0000256" key="1">
    <source>
        <dbReference type="SAM" id="Coils"/>
    </source>
</evidence>
<sequence length="582" mass="67053">MDFQKIKPKPEHRSNDPLEKIFQLISHQSEYIDNLENENKTIGLELQNLKQRLTQVVDENQAVHDSIRSDVIAKTLLESNNITGMTSLAQSNDENEMMLPKLSPERKSRQPNEKENTMKTELEQVQALYMAKISGLESHIKTLEKNLKDAYDQNEALNKCDSKRKDILVKSNNSVTTPMLHATSLIERVTSERNELQKTVSSQHAHIQRIQEQETLLRQDLQKSLGALEDLQLQKTEILVEKQQLQKDLEAAHIKLDEEITEGHKRILDVAFQQQQQVSAELDDNQRKIGELLATCSHYEDVIEKCGREKEKLSLQLDESRSQILAAEKDLSKLQMEVQGEVKTAIKGYTSAEQELREARNKLEQQLTKSKQELTRCEQHNMDLEKRLSESEHLTLNLQETNVHLCQQLNNSLAEVNAVRRETNKTSQALTEKYDDLKKKLTGQIEELQQTLQTNEINYSEQLSTVEDVSAKQAQLIKKLRIECKSLSGELVNLTTKYREEIGSLAQKNEQLTIQMQRLTVKNKELSEQCVQHGMTHRMMQERLCCLNSRAYLSLNQVSELLDKQAQLGKNKEVLSQEVRFL</sequence>
<reference evidence="2" key="1">
    <citation type="submission" date="2020-04" db="EMBL/GenBank/DDBJ databases">
        <authorList>
            <person name="Neveu A P."/>
        </authorList>
    </citation>
    <scope>NUCLEOTIDE SEQUENCE</scope>
    <source>
        <tissue evidence="2">Whole embryo</tissue>
    </source>
</reference>
<dbReference type="GO" id="GO:0005813">
    <property type="term" value="C:centrosome"/>
    <property type="evidence" value="ECO:0007669"/>
    <property type="project" value="InterPro"/>
</dbReference>
<accession>A0A6F9DR46</accession>
<dbReference type="GO" id="GO:0007098">
    <property type="term" value="P:centrosome cycle"/>
    <property type="evidence" value="ECO:0007669"/>
    <property type="project" value="InterPro"/>
</dbReference>
<name>A0A6F9DR46_9ASCI</name>
<evidence type="ECO:0000313" key="2">
    <source>
        <dbReference type="EMBL" id="CAB3265912.1"/>
    </source>
</evidence>
<dbReference type="GO" id="GO:0001764">
    <property type="term" value="P:neuron migration"/>
    <property type="evidence" value="ECO:0007669"/>
    <property type="project" value="TreeGrafter"/>
</dbReference>